<reference evidence="2" key="1">
    <citation type="journal article" name="DNA Res.">
        <title>The physiological potential of anammox bacteria as revealed by their core genome structure.</title>
        <authorList>
            <person name="Okubo T."/>
            <person name="Toyoda A."/>
            <person name="Fukuhara K."/>
            <person name="Uchiyama I."/>
            <person name="Harigaya Y."/>
            <person name="Kuroiwa M."/>
            <person name="Suzuki T."/>
            <person name="Murakami Y."/>
            <person name="Suwa Y."/>
            <person name="Takami H."/>
        </authorList>
    </citation>
    <scope>NUCLEOTIDE SEQUENCE</scope>
    <source>
        <strain evidence="2">317325-2</strain>
    </source>
</reference>
<keyword evidence="1" id="KW-1133">Transmembrane helix</keyword>
<feature type="transmembrane region" description="Helical" evidence="1">
    <location>
        <begin position="87"/>
        <end position="112"/>
    </location>
</feature>
<dbReference type="KEGG" id="npy:NPRO_17730"/>
<organism evidence="2 3">
    <name type="scientific">Candidatus Nitrosymbiomonas proteolyticus</name>
    <dbReference type="NCBI Taxonomy" id="2608984"/>
    <lineage>
        <taxon>Bacteria</taxon>
        <taxon>Bacillati</taxon>
        <taxon>Armatimonadota</taxon>
        <taxon>Armatimonadota incertae sedis</taxon>
        <taxon>Candidatus Nitrosymbiomonas</taxon>
    </lineage>
</organism>
<proteinExistence type="predicted"/>
<evidence type="ECO:0000256" key="1">
    <source>
        <dbReference type="SAM" id="Phobius"/>
    </source>
</evidence>
<feature type="transmembrane region" description="Helical" evidence="1">
    <location>
        <begin position="15"/>
        <end position="34"/>
    </location>
</feature>
<keyword evidence="1" id="KW-0812">Transmembrane</keyword>
<name>A0A809RC17_9BACT</name>
<evidence type="ECO:0000313" key="3">
    <source>
        <dbReference type="Proteomes" id="UP000662873"/>
    </source>
</evidence>
<dbReference type="Proteomes" id="UP000662873">
    <property type="component" value="Chromosome"/>
</dbReference>
<gene>
    <name evidence="2" type="ORF">NPRO_17730</name>
</gene>
<dbReference type="AlphaFoldDB" id="A0A809RC17"/>
<sequence length="121" mass="13430">MLLAMLPPASWVDVLLLPGLACLFGALAFILGLRTQLQGGKPYWKYVGLLILILGAYAGFGPFYNVVGGSFEAIAYKDLLRGRGQKIMIAHWAGFWLPVSLILISLLSEFVIRRRTDRSEF</sequence>
<accession>A0A809RC17</accession>
<dbReference type="EMBL" id="AP021858">
    <property type="protein sequence ID" value="BBO24178.1"/>
    <property type="molecule type" value="Genomic_DNA"/>
</dbReference>
<evidence type="ECO:0000313" key="2">
    <source>
        <dbReference type="EMBL" id="BBO24178.1"/>
    </source>
</evidence>
<protein>
    <submittedName>
        <fullName evidence="2">Uncharacterized protein</fullName>
    </submittedName>
</protein>
<feature type="transmembrane region" description="Helical" evidence="1">
    <location>
        <begin position="46"/>
        <end position="67"/>
    </location>
</feature>
<keyword evidence="1" id="KW-0472">Membrane</keyword>